<dbReference type="Proteomes" id="UP001279734">
    <property type="component" value="Unassembled WGS sequence"/>
</dbReference>
<dbReference type="GO" id="GO:0004523">
    <property type="term" value="F:RNA-DNA hybrid ribonuclease activity"/>
    <property type="evidence" value="ECO:0007669"/>
    <property type="project" value="InterPro"/>
</dbReference>
<dbReference type="CDD" id="cd09279">
    <property type="entry name" value="RNase_HI_like"/>
    <property type="match status" value="1"/>
</dbReference>
<keyword evidence="3" id="KW-1185">Reference proteome</keyword>
<feature type="domain" description="RNase H type-1" evidence="1">
    <location>
        <begin position="25"/>
        <end position="114"/>
    </location>
</feature>
<dbReference type="EMBL" id="BSYO01000008">
    <property type="protein sequence ID" value="GMH08881.1"/>
    <property type="molecule type" value="Genomic_DNA"/>
</dbReference>
<organism evidence="2 3">
    <name type="scientific">Nepenthes gracilis</name>
    <name type="common">Slender pitcher plant</name>
    <dbReference type="NCBI Taxonomy" id="150966"/>
    <lineage>
        <taxon>Eukaryota</taxon>
        <taxon>Viridiplantae</taxon>
        <taxon>Streptophyta</taxon>
        <taxon>Embryophyta</taxon>
        <taxon>Tracheophyta</taxon>
        <taxon>Spermatophyta</taxon>
        <taxon>Magnoliopsida</taxon>
        <taxon>eudicotyledons</taxon>
        <taxon>Gunneridae</taxon>
        <taxon>Pentapetalae</taxon>
        <taxon>Caryophyllales</taxon>
        <taxon>Nepenthaceae</taxon>
        <taxon>Nepenthes</taxon>
    </lineage>
</organism>
<dbReference type="InterPro" id="IPR012337">
    <property type="entry name" value="RNaseH-like_sf"/>
</dbReference>
<dbReference type="InterPro" id="IPR036397">
    <property type="entry name" value="RNaseH_sf"/>
</dbReference>
<gene>
    <name evidence="2" type="ORF">Nepgr_010721</name>
</gene>
<evidence type="ECO:0000313" key="2">
    <source>
        <dbReference type="EMBL" id="GMH08881.1"/>
    </source>
</evidence>
<dbReference type="SUPFAM" id="SSF53098">
    <property type="entry name" value="Ribonuclease H-like"/>
    <property type="match status" value="1"/>
</dbReference>
<evidence type="ECO:0000313" key="3">
    <source>
        <dbReference type="Proteomes" id="UP001279734"/>
    </source>
</evidence>
<dbReference type="InterPro" id="IPR002156">
    <property type="entry name" value="RNaseH_domain"/>
</dbReference>
<dbReference type="Pfam" id="PF13456">
    <property type="entry name" value="RVT_3"/>
    <property type="match status" value="1"/>
</dbReference>
<dbReference type="AlphaFoldDB" id="A0AAD3XLP3"/>
<sequence length="305" mass="34337">MKDDCGASIVLKMPKGSEIKYTIVLGFPATNNAAVYEVLLAGLRLAKECFAKDMIAYNDSELVVNHVHGYFETNSPQLSKYLLKVRELMSIFEKVEMVHIPREESAKANQLTKAATFGDSECLSDGTLSENAEKATKLKKTAGWYTIMDGRLCRRGFFAPYLRCLTLEEADYALGEVHIGICGSHVGGKNLVFKLMRTTLREPMQETLFGLYYGVEAVIPVEVGLPSLRVESFNPLNNVQRIWKNLDLPEEAQDAVRLQNAAYQQRVARYYNRKVKTHQFEIEDLVLRSIKATGKNTGRNKLSLN</sequence>
<name>A0AAD3XLP3_NEPGR</name>
<evidence type="ECO:0000259" key="1">
    <source>
        <dbReference type="Pfam" id="PF13456"/>
    </source>
</evidence>
<comment type="caution">
    <text evidence="2">The sequence shown here is derived from an EMBL/GenBank/DDBJ whole genome shotgun (WGS) entry which is preliminary data.</text>
</comment>
<dbReference type="Gene3D" id="3.30.420.10">
    <property type="entry name" value="Ribonuclease H-like superfamily/Ribonuclease H"/>
    <property type="match status" value="1"/>
</dbReference>
<dbReference type="GO" id="GO:0003676">
    <property type="term" value="F:nucleic acid binding"/>
    <property type="evidence" value="ECO:0007669"/>
    <property type="project" value="InterPro"/>
</dbReference>
<dbReference type="PANTHER" id="PTHR48475:SF2">
    <property type="entry name" value="RIBONUCLEASE H"/>
    <property type="match status" value="1"/>
</dbReference>
<dbReference type="PANTHER" id="PTHR48475">
    <property type="entry name" value="RIBONUCLEASE H"/>
    <property type="match status" value="1"/>
</dbReference>
<proteinExistence type="predicted"/>
<reference evidence="2" key="1">
    <citation type="submission" date="2023-05" db="EMBL/GenBank/DDBJ databases">
        <title>Nepenthes gracilis genome sequencing.</title>
        <authorList>
            <person name="Fukushima K."/>
        </authorList>
    </citation>
    <scope>NUCLEOTIDE SEQUENCE</scope>
    <source>
        <strain evidence="2">SING2019-196</strain>
    </source>
</reference>
<protein>
    <recommendedName>
        <fullName evidence="1">RNase H type-1 domain-containing protein</fullName>
    </recommendedName>
</protein>
<accession>A0AAD3XLP3</accession>